<accession>A0A412PCW5</accession>
<sequence>MQKLMKTLFTIAMLFVAGCTPLIDRGVKKPVIYFYPQETTEVDIKLTLAGEFIATYPKYNDGWKIVAEPDGTLRSLDGTKSYYCLFWEGTLSYKPDFSTGFVVKGSETEVFLEDALAKLGLNERERNEFIIYWLPQMQNNAYNLISFQSQNYTDHALLDITPKPDTVIRVMMAWRALKESIDIEPQELDGLERKGFTVVEWGGAEYTS</sequence>
<dbReference type="EMBL" id="QRWX01000003">
    <property type="protein sequence ID" value="RGT55030.1"/>
    <property type="molecule type" value="Genomic_DNA"/>
</dbReference>
<protein>
    <recommendedName>
        <fullName evidence="3">DUF2931 family protein</fullName>
    </recommendedName>
</protein>
<reference evidence="1 2" key="1">
    <citation type="submission" date="2018-08" db="EMBL/GenBank/DDBJ databases">
        <title>A genome reference for cultivated species of the human gut microbiota.</title>
        <authorList>
            <person name="Zou Y."/>
            <person name="Xue W."/>
            <person name="Luo G."/>
        </authorList>
    </citation>
    <scope>NUCLEOTIDE SEQUENCE [LARGE SCALE GENOMIC DNA]</scope>
    <source>
        <strain evidence="1 2">AF18-46</strain>
    </source>
</reference>
<dbReference type="RefSeq" id="WP_118765072.1">
    <property type="nucleotide sequence ID" value="NZ_CABJCF010000003.1"/>
</dbReference>
<organism evidence="1 2">
    <name type="scientific">Solobacterium moorei</name>
    <dbReference type="NCBI Taxonomy" id="102148"/>
    <lineage>
        <taxon>Bacteria</taxon>
        <taxon>Bacillati</taxon>
        <taxon>Bacillota</taxon>
        <taxon>Erysipelotrichia</taxon>
        <taxon>Erysipelotrichales</taxon>
        <taxon>Erysipelotrichaceae</taxon>
        <taxon>Solobacterium</taxon>
    </lineage>
</organism>
<dbReference type="Proteomes" id="UP000284731">
    <property type="component" value="Unassembled WGS sequence"/>
</dbReference>
<evidence type="ECO:0000313" key="1">
    <source>
        <dbReference type="EMBL" id="RGT55030.1"/>
    </source>
</evidence>
<dbReference type="PROSITE" id="PS51257">
    <property type="entry name" value="PROKAR_LIPOPROTEIN"/>
    <property type="match status" value="1"/>
</dbReference>
<comment type="caution">
    <text evidence="1">The sequence shown here is derived from an EMBL/GenBank/DDBJ whole genome shotgun (WGS) entry which is preliminary data.</text>
</comment>
<name>A0A412PCW5_9FIRM</name>
<proteinExistence type="predicted"/>
<dbReference type="AlphaFoldDB" id="A0A412PCW5"/>
<evidence type="ECO:0008006" key="3">
    <source>
        <dbReference type="Google" id="ProtNLM"/>
    </source>
</evidence>
<evidence type="ECO:0000313" key="2">
    <source>
        <dbReference type="Proteomes" id="UP000284731"/>
    </source>
</evidence>
<gene>
    <name evidence="1" type="ORF">DWX20_07640</name>
</gene>